<keyword evidence="1" id="KW-0812">Transmembrane</keyword>
<proteinExistence type="predicted"/>
<accession>A0A448X7L8</accession>
<gene>
    <name evidence="2" type="ORF">PXEA_LOCUS23472</name>
</gene>
<dbReference type="Proteomes" id="UP000784294">
    <property type="component" value="Unassembled WGS sequence"/>
</dbReference>
<evidence type="ECO:0000313" key="2">
    <source>
        <dbReference type="EMBL" id="VEL30032.1"/>
    </source>
</evidence>
<reference evidence="2" key="1">
    <citation type="submission" date="2018-11" db="EMBL/GenBank/DDBJ databases">
        <authorList>
            <consortium name="Pathogen Informatics"/>
        </authorList>
    </citation>
    <scope>NUCLEOTIDE SEQUENCE</scope>
</reference>
<sequence length="114" mass="13061">MEPIYLVRRRSAYLLDNCLYVDVTGPINNILARLESLSFMPSCTSDMDASVCSQLACLLTTLLPTRTDVQSPGQLPVEQLILEQMVSLVCPQGRQIRILLRYFFVSYFLFYFIL</sequence>
<organism evidence="2 3">
    <name type="scientific">Protopolystoma xenopodis</name>
    <dbReference type="NCBI Taxonomy" id="117903"/>
    <lineage>
        <taxon>Eukaryota</taxon>
        <taxon>Metazoa</taxon>
        <taxon>Spiralia</taxon>
        <taxon>Lophotrochozoa</taxon>
        <taxon>Platyhelminthes</taxon>
        <taxon>Monogenea</taxon>
        <taxon>Polyopisthocotylea</taxon>
        <taxon>Polystomatidea</taxon>
        <taxon>Polystomatidae</taxon>
        <taxon>Protopolystoma</taxon>
    </lineage>
</organism>
<name>A0A448X7L8_9PLAT</name>
<comment type="caution">
    <text evidence="2">The sequence shown here is derived from an EMBL/GenBank/DDBJ whole genome shotgun (WGS) entry which is preliminary data.</text>
</comment>
<keyword evidence="3" id="KW-1185">Reference proteome</keyword>
<keyword evidence="1" id="KW-1133">Transmembrane helix</keyword>
<protein>
    <submittedName>
        <fullName evidence="2">Uncharacterized protein</fullName>
    </submittedName>
</protein>
<keyword evidence="1" id="KW-0472">Membrane</keyword>
<evidence type="ECO:0000313" key="3">
    <source>
        <dbReference type="Proteomes" id="UP000784294"/>
    </source>
</evidence>
<feature type="transmembrane region" description="Helical" evidence="1">
    <location>
        <begin position="98"/>
        <end position="113"/>
    </location>
</feature>
<dbReference type="EMBL" id="CAAALY010108674">
    <property type="protein sequence ID" value="VEL30032.1"/>
    <property type="molecule type" value="Genomic_DNA"/>
</dbReference>
<evidence type="ECO:0000256" key="1">
    <source>
        <dbReference type="SAM" id="Phobius"/>
    </source>
</evidence>
<dbReference type="AlphaFoldDB" id="A0A448X7L8"/>